<evidence type="ECO:0000313" key="4">
    <source>
        <dbReference type="Proteomes" id="UP001392437"/>
    </source>
</evidence>
<evidence type="ECO:0000256" key="1">
    <source>
        <dbReference type="SAM" id="Coils"/>
    </source>
</evidence>
<gene>
    <name evidence="3" type="ORF">PG999_004310</name>
</gene>
<sequence length="100" mass="11265">MALRTFTDIAIILTIENCLIQELPNIFTAEVVNQVFYAELTRLASESEDVRDERAQLQKEHDALTEGLESCNRFGGETYFSLEEIRLVPELASQGGTDPE</sequence>
<keyword evidence="1" id="KW-0175">Coiled coil</keyword>
<dbReference type="InterPro" id="IPR020850">
    <property type="entry name" value="GED_dom"/>
</dbReference>
<name>A0AAW0QYX2_9PEZI</name>
<accession>A0AAW0QYX2</accession>
<protein>
    <recommendedName>
        <fullName evidence="2">GED domain-containing protein</fullName>
    </recommendedName>
</protein>
<reference evidence="3 4" key="1">
    <citation type="submission" date="2023-01" db="EMBL/GenBank/DDBJ databases">
        <title>Analysis of 21 Apiospora genomes using comparative genomics revels a genus with tremendous synthesis potential of carbohydrate active enzymes and secondary metabolites.</title>
        <authorList>
            <person name="Sorensen T."/>
        </authorList>
    </citation>
    <scope>NUCLEOTIDE SEQUENCE [LARGE SCALE GENOMIC DNA]</scope>
    <source>
        <strain evidence="3 4">CBS 117206</strain>
    </source>
</reference>
<evidence type="ECO:0000313" key="3">
    <source>
        <dbReference type="EMBL" id="KAK8120190.1"/>
    </source>
</evidence>
<comment type="caution">
    <text evidence="3">The sequence shown here is derived from an EMBL/GenBank/DDBJ whole genome shotgun (WGS) entry which is preliminary data.</text>
</comment>
<dbReference type="AlphaFoldDB" id="A0AAW0QYX2"/>
<proteinExistence type="predicted"/>
<dbReference type="EMBL" id="JAQQWP010000004">
    <property type="protein sequence ID" value="KAK8120190.1"/>
    <property type="molecule type" value="Genomic_DNA"/>
</dbReference>
<feature type="coiled-coil region" evidence="1">
    <location>
        <begin position="40"/>
        <end position="67"/>
    </location>
</feature>
<keyword evidence="4" id="KW-1185">Reference proteome</keyword>
<dbReference type="Proteomes" id="UP001392437">
    <property type="component" value="Unassembled WGS sequence"/>
</dbReference>
<organism evidence="3 4">
    <name type="scientific">Apiospora kogelbergensis</name>
    <dbReference type="NCBI Taxonomy" id="1337665"/>
    <lineage>
        <taxon>Eukaryota</taxon>
        <taxon>Fungi</taxon>
        <taxon>Dikarya</taxon>
        <taxon>Ascomycota</taxon>
        <taxon>Pezizomycotina</taxon>
        <taxon>Sordariomycetes</taxon>
        <taxon>Xylariomycetidae</taxon>
        <taxon>Amphisphaeriales</taxon>
        <taxon>Apiosporaceae</taxon>
        <taxon>Apiospora</taxon>
    </lineage>
</organism>
<dbReference type="PROSITE" id="PS51388">
    <property type="entry name" value="GED"/>
    <property type="match status" value="1"/>
</dbReference>
<evidence type="ECO:0000259" key="2">
    <source>
        <dbReference type="PROSITE" id="PS51388"/>
    </source>
</evidence>
<feature type="domain" description="GED" evidence="2">
    <location>
        <begin position="1"/>
        <end position="79"/>
    </location>
</feature>